<dbReference type="InterPro" id="IPR031107">
    <property type="entry name" value="Small_HSP"/>
</dbReference>
<evidence type="ECO:0000256" key="1">
    <source>
        <dbReference type="PROSITE-ProRule" id="PRU00285"/>
    </source>
</evidence>
<feature type="domain" description="SHSP" evidence="3">
    <location>
        <begin position="46"/>
        <end position="160"/>
    </location>
</feature>
<comment type="similarity">
    <text evidence="1 2">Belongs to the small heat shock protein (HSP20) family.</text>
</comment>
<proteinExistence type="inferred from homology"/>
<dbReference type="CDD" id="cd06464">
    <property type="entry name" value="ACD_sHsps-like"/>
    <property type="match status" value="1"/>
</dbReference>
<dbReference type="Proteomes" id="UP001250656">
    <property type="component" value="Unassembled WGS sequence"/>
</dbReference>
<dbReference type="InterPro" id="IPR008978">
    <property type="entry name" value="HSP20-like_chaperone"/>
</dbReference>
<reference evidence="4 5" key="1">
    <citation type="submission" date="2023-09" db="EMBL/GenBank/DDBJ databases">
        <title>Novel taxa isolated from Blanes Bay.</title>
        <authorList>
            <person name="Rey-Velasco X."/>
            <person name="Lucena T."/>
        </authorList>
    </citation>
    <scope>NUCLEOTIDE SEQUENCE [LARGE SCALE GENOMIC DNA]</scope>
    <source>
        <strain evidence="4 5">S334</strain>
    </source>
</reference>
<evidence type="ECO:0000313" key="5">
    <source>
        <dbReference type="Proteomes" id="UP001250656"/>
    </source>
</evidence>
<organism evidence="4 5">
    <name type="scientific">Pricia mediterranea</name>
    <dbReference type="NCBI Taxonomy" id="3076079"/>
    <lineage>
        <taxon>Bacteria</taxon>
        <taxon>Pseudomonadati</taxon>
        <taxon>Bacteroidota</taxon>
        <taxon>Flavobacteriia</taxon>
        <taxon>Flavobacteriales</taxon>
        <taxon>Flavobacteriaceae</taxon>
        <taxon>Pricia</taxon>
    </lineage>
</organism>
<name>A0ABU3L6L3_9FLAO</name>
<dbReference type="RefSeq" id="WP_314015292.1">
    <property type="nucleotide sequence ID" value="NZ_JAVTTP010000001.1"/>
</dbReference>
<dbReference type="SUPFAM" id="SSF49764">
    <property type="entry name" value="HSP20-like chaperones"/>
    <property type="match status" value="1"/>
</dbReference>
<evidence type="ECO:0000259" key="3">
    <source>
        <dbReference type="PROSITE" id="PS01031"/>
    </source>
</evidence>
<keyword evidence="5" id="KW-1185">Reference proteome</keyword>
<evidence type="ECO:0000256" key="2">
    <source>
        <dbReference type="RuleBase" id="RU003616"/>
    </source>
</evidence>
<dbReference type="PROSITE" id="PS01031">
    <property type="entry name" value="SHSP"/>
    <property type="match status" value="1"/>
</dbReference>
<evidence type="ECO:0000313" key="4">
    <source>
        <dbReference type="EMBL" id="MDT7829391.1"/>
    </source>
</evidence>
<gene>
    <name evidence="4" type="ORF">RQM65_11995</name>
</gene>
<dbReference type="PANTHER" id="PTHR11527">
    <property type="entry name" value="HEAT-SHOCK PROTEIN 20 FAMILY MEMBER"/>
    <property type="match status" value="1"/>
</dbReference>
<dbReference type="Gene3D" id="2.60.40.790">
    <property type="match status" value="1"/>
</dbReference>
<sequence>MSTLVNIPKSGGLTSRNSNRPADLSMWSSWIDDIFNRDLPSVFSQNFNSGISLPMVNIKETADAYFVEMAVPGLKKSDFHIDLDNQVLSISTEMEEENEHKDGNYTRREFGYSSFKRSFTLPETVEDGKIKANYHEGILSIHLPKKEEAKQKPARSIKIS</sequence>
<dbReference type="Pfam" id="PF00011">
    <property type="entry name" value="HSP20"/>
    <property type="match status" value="1"/>
</dbReference>
<accession>A0ABU3L6L3</accession>
<protein>
    <submittedName>
        <fullName evidence="4">Hsp20/alpha crystallin family protein</fullName>
    </submittedName>
</protein>
<dbReference type="InterPro" id="IPR002068">
    <property type="entry name" value="A-crystallin/Hsp20_dom"/>
</dbReference>
<comment type="caution">
    <text evidence="4">The sequence shown here is derived from an EMBL/GenBank/DDBJ whole genome shotgun (WGS) entry which is preliminary data.</text>
</comment>
<dbReference type="EMBL" id="JAVTTP010000001">
    <property type="protein sequence ID" value="MDT7829391.1"/>
    <property type="molecule type" value="Genomic_DNA"/>
</dbReference>